<dbReference type="SMART" id="SM01358">
    <property type="entry name" value="HBM"/>
    <property type="match status" value="1"/>
</dbReference>
<name>A0ABY5GL09_9GAMM</name>
<dbReference type="PANTHER" id="PTHR32089">
    <property type="entry name" value="METHYL-ACCEPTING CHEMOTAXIS PROTEIN MCPB"/>
    <property type="match status" value="1"/>
</dbReference>
<organism evidence="9 10">
    <name type="scientific">Photobacterium atrarenae</name>
    <dbReference type="NCBI Taxonomy" id="865757"/>
    <lineage>
        <taxon>Bacteria</taxon>
        <taxon>Pseudomonadati</taxon>
        <taxon>Pseudomonadota</taxon>
        <taxon>Gammaproteobacteria</taxon>
        <taxon>Vibrionales</taxon>
        <taxon>Vibrionaceae</taxon>
        <taxon>Photobacterium</taxon>
    </lineage>
</organism>
<evidence type="ECO:0000256" key="4">
    <source>
        <dbReference type="PROSITE-ProRule" id="PRU00284"/>
    </source>
</evidence>
<feature type="domain" description="Methyl-accepting transducer" evidence="6">
    <location>
        <begin position="377"/>
        <end position="613"/>
    </location>
</feature>
<dbReference type="PROSITE" id="PS50885">
    <property type="entry name" value="HAMP"/>
    <property type="match status" value="1"/>
</dbReference>
<dbReference type="CDD" id="cd11386">
    <property type="entry name" value="MCP_signal"/>
    <property type="match status" value="1"/>
</dbReference>
<dbReference type="EMBL" id="CP101509">
    <property type="protein sequence ID" value="UTV29942.1"/>
    <property type="molecule type" value="Genomic_DNA"/>
</dbReference>
<dbReference type="PROSITE" id="PS50111">
    <property type="entry name" value="CHEMOTAXIS_TRANSDUC_2"/>
    <property type="match status" value="1"/>
</dbReference>
<dbReference type="InterPro" id="IPR003660">
    <property type="entry name" value="HAMP_dom"/>
</dbReference>
<dbReference type="InterPro" id="IPR032255">
    <property type="entry name" value="HBM"/>
</dbReference>
<feature type="domain" description="HBM" evidence="8">
    <location>
        <begin position="45"/>
        <end position="286"/>
    </location>
</feature>
<dbReference type="SMART" id="SM00283">
    <property type="entry name" value="MA"/>
    <property type="match status" value="1"/>
</dbReference>
<reference evidence="9" key="1">
    <citation type="submission" date="2022-07" db="EMBL/GenBank/DDBJ databases">
        <title>Genome sequencing of Photobacterium atrarenae GJH2-4.</title>
        <authorList>
            <person name="Park S.-J."/>
        </authorList>
    </citation>
    <scope>NUCLEOTIDE SEQUENCE</scope>
    <source>
        <strain evidence="9">GJH2-4</strain>
    </source>
</reference>
<evidence type="ECO:0000256" key="5">
    <source>
        <dbReference type="SAM" id="Phobius"/>
    </source>
</evidence>
<keyword evidence="5" id="KW-0812">Transmembrane</keyword>
<dbReference type="PROSITE" id="PS51753">
    <property type="entry name" value="HBM"/>
    <property type="match status" value="1"/>
</dbReference>
<accession>A0ABY5GL09</accession>
<dbReference type="RefSeq" id="WP_255391278.1">
    <property type="nucleotide sequence ID" value="NZ_CP101509.1"/>
</dbReference>
<feature type="transmembrane region" description="Helical" evidence="5">
    <location>
        <begin position="299"/>
        <end position="318"/>
    </location>
</feature>
<feature type="domain" description="HAMP" evidence="7">
    <location>
        <begin position="320"/>
        <end position="372"/>
    </location>
</feature>
<evidence type="ECO:0000259" key="6">
    <source>
        <dbReference type="PROSITE" id="PS50111"/>
    </source>
</evidence>
<sequence>MVKNLSLGVKIGISFSVVLGLLSIVLTISIMAFKETEQGIDNYRELARDANLAGRLQANMLMMRMNVKDFLITHQARDLAQYRDYQAKTKLFLAEAKTDIQNPERAAMINQVEASIQTYHQVFQQVIDRVTRRNDVLEQQLIPAGEVMGRTISTMINTSYENGESRAVFHASKVQEKLLLGEMYVSHFLNSNRQEDYEKAVNTLGNELTTQSEFLRAALESDRHRQLLAQFEQAHQQYQAGLATIHMVIEERNAFINNQLNRIGPEVADLVEAVKLSVMRDQDQLGPLLKARTKGSINLNMFLSFAAVAAGVLAAYLLTVSITRPIKQAVEAAKQLASGDLTLHIPKTGQDETGRLLVSIQHTSDQLRSMITTISGASTELASAAEELAVTTEQASRGIVEQERETELVATAMNEMAATVHDVADNAAKAADAANKADTQADAGSQVVSETIASINLLSERVSDSSEKLHEVEQEVLNIGRILDVIREIAEQTNLLALNAAIEAARAGEQGRGFAVVADEVRVLAQRTQGSTEEIQTLIEQLQSGMQDAVAVMHQGKEQAGRSVAQAGDTGAALQAITQAVTQISDMNMQIASAAEQQSSVAESIIENVVNVKRIAEENAVAAGQSKNASSEIAQLSEQLKALVARFRV</sequence>
<evidence type="ECO:0000256" key="1">
    <source>
        <dbReference type="ARBA" id="ARBA00004370"/>
    </source>
</evidence>
<dbReference type="PANTHER" id="PTHR32089:SF112">
    <property type="entry name" value="LYSOZYME-LIKE PROTEIN-RELATED"/>
    <property type="match status" value="1"/>
</dbReference>
<dbReference type="Pfam" id="PF05227">
    <property type="entry name" value="CHASE3"/>
    <property type="match status" value="1"/>
</dbReference>
<dbReference type="InterPro" id="IPR004089">
    <property type="entry name" value="MCPsignal_dom"/>
</dbReference>
<protein>
    <submittedName>
        <fullName evidence="9">Methyl-accepting chemotaxis protein</fullName>
    </submittedName>
</protein>
<proteinExistence type="inferred from homology"/>
<comment type="subcellular location">
    <subcellularLocation>
        <location evidence="1">Membrane</location>
    </subcellularLocation>
</comment>
<feature type="transmembrane region" description="Helical" evidence="5">
    <location>
        <begin position="12"/>
        <end position="33"/>
    </location>
</feature>
<keyword evidence="10" id="KW-1185">Reference proteome</keyword>
<dbReference type="Proteomes" id="UP001057998">
    <property type="component" value="Chromosome 2"/>
</dbReference>
<evidence type="ECO:0000256" key="3">
    <source>
        <dbReference type="ARBA" id="ARBA00029447"/>
    </source>
</evidence>
<evidence type="ECO:0000259" key="8">
    <source>
        <dbReference type="PROSITE" id="PS51753"/>
    </source>
</evidence>
<dbReference type="Gene3D" id="1.10.287.950">
    <property type="entry name" value="Methyl-accepting chemotaxis protein"/>
    <property type="match status" value="1"/>
</dbReference>
<dbReference type="SMART" id="SM00304">
    <property type="entry name" value="HAMP"/>
    <property type="match status" value="1"/>
</dbReference>
<comment type="similarity">
    <text evidence="3">Belongs to the methyl-accepting chemotaxis (MCP) protein family.</text>
</comment>
<dbReference type="InterPro" id="IPR007891">
    <property type="entry name" value="CHASE3"/>
</dbReference>
<dbReference type="CDD" id="cd06225">
    <property type="entry name" value="HAMP"/>
    <property type="match status" value="1"/>
</dbReference>
<dbReference type="Pfam" id="PF00672">
    <property type="entry name" value="HAMP"/>
    <property type="match status" value="1"/>
</dbReference>
<gene>
    <name evidence="9" type="ORF">NNL38_23380</name>
</gene>
<dbReference type="Pfam" id="PF00015">
    <property type="entry name" value="MCPsignal"/>
    <property type="match status" value="1"/>
</dbReference>
<evidence type="ECO:0000313" key="10">
    <source>
        <dbReference type="Proteomes" id="UP001057998"/>
    </source>
</evidence>
<keyword evidence="2 4" id="KW-0807">Transducer</keyword>
<evidence type="ECO:0000259" key="7">
    <source>
        <dbReference type="PROSITE" id="PS50885"/>
    </source>
</evidence>
<keyword evidence="5" id="KW-1133">Transmembrane helix</keyword>
<evidence type="ECO:0000256" key="2">
    <source>
        <dbReference type="ARBA" id="ARBA00023224"/>
    </source>
</evidence>
<evidence type="ECO:0000313" key="9">
    <source>
        <dbReference type="EMBL" id="UTV29942.1"/>
    </source>
</evidence>
<keyword evidence="5" id="KW-0472">Membrane</keyword>
<dbReference type="SUPFAM" id="SSF58104">
    <property type="entry name" value="Methyl-accepting chemotaxis protein (MCP) signaling domain"/>
    <property type="match status" value="1"/>
</dbReference>